<dbReference type="Gene3D" id="2.60.40.10">
    <property type="entry name" value="Immunoglobulins"/>
    <property type="match status" value="2"/>
</dbReference>
<dbReference type="Gene3D" id="2.60.120.1440">
    <property type="match status" value="1"/>
</dbReference>
<dbReference type="EMBL" id="MHHZ01000002">
    <property type="protein sequence ID" value="OGY42589.1"/>
    <property type="molecule type" value="Genomic_DNA"/>
</dbReference>
<evidence type="ECO:0000313" key="3">
    <source>
        <dbReference type="EMBL" id="OGY42589.1"/>
    </source>
</evidence>
<dbReference type="AlphaFoldDB" id="A0A1G1XR69"/>
<organism evidence="3 4">
    <name type="scientific">Candidatus Buchananbacteria bacterium RBG_13_36_9</name>
    <dbReference type="NCBI Taxonomy" id="1797530"/>
    <lineage>
        <taxon>Bacteria</taxon>
        <taxon>Candidatus Buchananiibacteriota</taxon>
    </lineage>
</organism>
<dbReference type="InterPro" id="IPR006860">
    <property type="entry name" value="FecR"/>
</dbReference>
<dbReference type="Pfam" id="PF04773">
    <property type="entry name" value="FecR"/>
    <property type="match status" value="1"/>
</dbReference>
<evidence type="ECO:0000259" key="2">
    <source>
        <dbReference type="Pfam" id="PF04773"/>
    </source>
</evidence>
<sequence>MYYYKRKSSPLKWLILIFIFMAMGAVVYWFYINYFSKSDLNNSGIEENVNKIITAPKIISGEIAIAQGEVQINIGDKGYEKAIIKAVLHQGDKIKTGADSLAVINLDDGSKIRLAANSEVIFSNLEEKNVEINQLKGRSYNNIAVGSAYRIKALKTQIEAGASKFELITNDQLQSLAVLVFENNIKLNINNDNSEAILFSRLDANEKALIDLKATKKDQLKIENFQANLLAKDEWYKWNFELDKGSAENLPEQEPNFEEITDSLQIKAEQKDAGVNLTWSVYSKEDFQSYKIMRSTQNSEPKYPEDSVIKSSDNKDLSGLLDEKIEPGNKYYYRICVLKNNDKVACGNVANIETAQKDSTPPSKPNLSASATVSGINLSWTANNEDDFKEYRMLKSISNPEPSYPSVGYLAIRKKGSESYLDKEVNITSVGNVYYRVCSLDMDGNYSCSNVITVENGQVK</sequence>
<dbReference type="InterPro" id="IPR013783">
    <property type="entry name" value="Ig-like_fold"/>
</dbReference>
<dbReference type="PANTHER" id="PTHR38731">
    <property type="entry name" value="LIPL45-RELATED LIPOPROTEIN-RELATED"/>
    <property type="match status" value="1"/>
</dbReference>
<keyword evidence="1" id="KW-0472">Membrane</keyword>
<gene>
    <name evidence="3" type="ORF">A2Y82_01750</name>
</gene>
<accession>A0A1G1XR69</accession>
<keyword evidence="1" id="KW-1133">Transmembrane helix</keyword>
<evidence type="ECO:0000313" key="4">
    <source>
        <dbReference type="Proteomes" id="UP000176498"/>
    </source>
</evidence>
<comment type="caution">
    <text evidence="3">The sequence shown here is derived from an EMBL/GenBank/DDBJ whole genome shotgun (WGS) entry which is preliminary data.</text>
</comment>
<feature type="transmembrane region" description="Helical" evidence="1">
    <location>
        <begin position="12"/>
        <end position="31"/>
    </location>
</feature>
<reference evidence="3 4" key="1">
    <citation type="journal article" date="2016" name="Nat. Commun.">
        <title>Thousands of microbial genomes shed light on interconnected biogeochemical processes in an aquifer system.</title>
        <authorList>
            <person name="Anantharaman K."/>
            <person name="Brown C.T."/>
            <person name="Hug L.A."/>
            <person name="Sharon I."/>
            <person name="Castelle C.J."/>
            <person name="Probst A.J."/>
            <person name="Thomas B.C."/>
            <person name="Singh A."/>
            <person name="Wilkins M.J."/>
            <person name="Karaoz U."/>
            <person name="Brodie E.L."/>
            <person name="Williams K.H."/>
            <person name="Hubbard S.S."/>
            <person name="Banfield J.F."/>
        </authorList>
    </citation>
    <scope>NUCLEOTIDE SEQUENCE [LARGE SCALE GENOMIC DNA]</scope>
</reference>
<evidence type="ECO:0000256" key="1">
    <source>
        <dbReference type="SAM" id="Phobius"/>
    </source>
</evidence>
<name>A0A1G1XR69_9BACT</name>
<protein>
    <recommendedName>
        <fullName evidence="2">FecR protein domain-containing protein</fullName>
    </recommendedName>
</protein>
<proteinExistence type="predicted"/>
<feature type="domain" description="FecR protein" evidence="2">
    <location>
        <begin position="92"/>
        <end position="185"/>
    </location>
</feature>
<dbReference type="Proteomes" id="UP000176498">
    <property type="component" value="Unassembled WGS sequence"/>
</dbReference>
<keyword evidence="1" id="KW-0812">Transmembrane</keyword>